<keyword evidence="2" id="KW-1185">Reference proteome</keyword>
<dbReference type="RefSeq" id="WP_127724759.1">
    <property type="nucleotide sequence ID" value="NZ_RLIH01000009.1"/>
</dbReference>
<reference evidence="1 2" key="1">
    <citation type="submission" date="2018-11" db="EMBL/GenBank/DDBJ databases">
        <title>Genome sequencing and assembly of Anaerosphaera sp. nov., GS7-6-2.</title>
        <authorList>
            <person name="Rettenmaier R."/>
            <person name="Liebl W."/>
            <person name="Zverlov V."/>
        </authorList>
    </citation>
    <scope>NUCLEOTIDE SEQUENCE [LARGE SCALE GENOMIC DNA]</scope>
    <source>
        <strain evidence="1 2">GS7-6-2</strain>
    </source>
</reference>
<proteinExistence type="predicted"/>
<dbReference type="AlphaFoldDB" id="A0A437S6B2"/>
<evidence type="ECO:0000313" key="2">
    <source>
        <dbReference type="Proteomes" id="UP000288812"/>
    </source>
</evidence>
<evidence type="ECO:0000313" key="1">
    <source>
        <dbReference type="EMBL" id="RVU54537.1"/>
    </source>
</evidence>
<accession>A0A437S6B2</accession>
<dbReference type="EMBL" id="RLIH01000009">
    <property type="protein sequence ID" value="RVU54537.1"/>
    <property type="molecule type" value="Genomic_DNA"/>
</dbReference>
<gene>
    <name evidence="1" type="ORF">EF514_07220</name>
</gene>
<organism evidence="1 2">
    <name type="scientific">Anaerosphaera multitolerans</name>
    <dbReference type="NCBI Taxonomy" id="2487351"/>
    <lineage>
        <taxon>Bacteria</taxon>
        <taxon>Bacillati</taxon>
        <taxon>Bacillota</taxon>
        <taxon>Tissierellia</taxon>
        <taxon>Tissierellales</taxon>
        <taxon>Peptoniphilaceae</taxon>
        <taxon>Anaerosphaera</taxon>
    </lineage>
</organism>
<comment type="caution">
    <text evidence="1">The sequence shown here is derived from an EMBL/GenBank/DDBJ whole genome shotgun (WGS) entry which is preliminary data.</text>
</comment>
<protein>
    <submittedName>
        <fullName evidence="1">Uncharacterized protein</fullName>
    </submittedName>
</protein>
<dbReference type="Proteomes" id="UP000288812">
    <property type="component" value="Unassembled WGS sequence"/>
</dbReference>
<name>A0A437S6B2_9FIRM</name>
<sequence length="202" mass="23901">MINFFKRKKPIKTEKDESLYNVLLKSEEENSLVEIDFSNLSQDGRYRGEFEIEILKGRKLNREDSTKLNEAVLKFYERESDSVNLICDFFKDKRAIEVFSEFESFIFSLDIFEEKRLAGLSILLMRDTRVIEAIKFGIMLAHFYPLVNYPAAVKIIVNLGIYPEFTYYSLGVLKQLNYYELVRDNILRRGLKETQIIEENME</sequence>
<dbReference type="OrthoDB" id="1701342at2"/>